<dbReference type="EMBL" id="CM026424">
    <property type="protein sequence ID" value="KAG0581430.1"/>
    <property type="molecule type" value="Genomic_DNA"/>
</dbReference>
<proteinExistence type="predicted"/>
<dbReference type="Proteomes" id="UP000822688">
    <property type="component" value="Chromosome 4"/>
</dbReference>
<evidence type="ECO:0000256" key="1">
    <source>
        <dbReference type="SAM" id="MobiDB-lite"/>
    </source>
</evidence>
<reference evidence="2" key="1">
    <citation type="submission" date="2020-06" db="EMBL/GenBank/DDBJ databases">
        <title>WGS assembly of Ceratodon purpureus strain R40.</title>
        <authorList>
            <person name="Carey S.B."/>
            <person name="Jenkins J."/>
            <person name="Shu S."/>
            <person name="Lovell J.T."/>
            <person name="Sreedasyam A."/>
            <person name="Maumus F."/>
            <person name="Tiley G.P."/>
            <person name="Fernandez-Pozo N."/>
            <person name="Barry K."/>
            <person name="Chen C."/>
            <person name="Wang M."/>
            <person name="Lipzen A."/>
            <person name="Daum C."/>
            <person name="Saski C.A."/>
            <person name="Payton A.C."/>
            <person name="Mcbreen J.C."/>
            <person name="Conrad R.E."/>
            <person name="Kollar L.M."/>
            <person name="Olsson S."/>
            <person name="Huttunen S."/>
            <person name="Landis J.B."/>
            <person name="Wickett N.J."/>
            <person name="Johnson M.G."/>
            <person name="Rensing S.A."/>
            <person name="Grimwood J."/>
            <person name="Schmutz J."/>
            <person name="Mcdaniel S.F."/>
        </authorList>
    </citation>
    <scope>NUCLEOTIDE SEQUENCE</scope>
    <source>
        <strain evidence="2">R40</strain>
    </source>
</reference>
<accession>A0A8T0ICG0</accession>
<evidence type="ECO:0000313" key="2">
    <source>
        <dbReference type="EMBL" id="KAG0581430.1"/>
    </source>
</evidence>
<organism evidence="2 3">
    <name type="scientific">Ceratodon purpureus</name>
    <name type="common">Fire moss</name>
    <name type="synonym">Dicranum purpureum</name>
    <dbReference type="NCBI Taxonomy" id="3225"/>
    <lineage>
        <taxon>Eukaryota</taxon>
        <taxon>Viridiplantae</taxon>
        <taxon>Streptophyta</taxon>
        <taxon>Embryophyta</taxon>
        <taxon>Bryophyta</taxon>
        <taxon>Bryophytina</taxon>
        <taxon>Bryopsida</taxon>
        <taxon>Dicranidae</taxon>
        <taxon>Pseudoditrichales</taxon>
        <taxon>Ditrichaceae</taxon>
        <taxon>Ceratodon</taxon>
    </lineage>
</organism>
<keyword evidence="3" id="KW-1185">Reference proteome</keyword>
<sequence length="104" mass="11995">MARKKERRERARKMMSQPTSACTEDLHTCRNIRDWIGETSIRQSSADWLGERAMERERAFWQGDQTRTMRRFAAGSVGTDVDDFARNITEIARAAASLFGSCYE</sequence>
<feature type="region of interest" description="Disordered" evidence="1">
    <location>
        <begin position="1"/>
        <end position="20"/>
    </location>
</feature>
<dbReference type="AlphaFoldDB" id="A0A8T0ICG0"/>
<protein>
    <submittedName>
        <fullName evidence="2">Uncharacterized protein</fullName>
    </submittedName>
</protein>
<name>A0A8T0ICG0_CERPU</name>
<feature type="compositionally biased region" description="Basic residues" evidence="1">
    <location>
        <begin position="1"/>
        <end position="13"/>
    </location>
</feature>
<comment type="caution">
    <text evidence="2">The sequence shown here is derived from an EMBL/GenBank/DDBJ whole genome shotgun (WGS) entry which is preliminary data.</text>
</comment>
<evidence type="ECO:0000313" key="3">
    <source>
        <dbReference type="Proteomes" id="UP000822688"/>
    </source>
</evidence>
<gene>
    <name evidence="2" type="ORF">KC19_4G250900</name>
</gene>